<evidence type="ECO:0000313" key="2">
    <source>
        <dbReference type="Proteomes" id="UP000789901"/>
    </source>
</evidence>
<protein>
    <submittedName>
        <fullName evidence="1">44148_t:CDS:1</fullName>
    </submittedName>
</protein>
<evidence type="ECO:0000313" key="1">
    <source>
        <dbReference type="EMBL" id="CAG8850993.1"/>
    </source>
</evidence>
<dbReference type="Proteomes" id="UP000789901">
    <property type="component" value="Unassembled WGS sequence"/>
</dbReference>
<gene>
    <name evidence="1" type="ORF">GMARGA_LOCUS40503</name>
</gene>
<keyword evidence="2" id="KW-1185">Reference proteome</keyword>
<comment type="caution">
    <text evidence="1">The sequence shown here is derived from an EMBL/GenBank/DDBJ whole genome shotgun (WGS) entry which is preliminary data.</text>
</comment>
<dbReference type="EMBL" id="CAJVQB010103787">
    <property type="protein sequence ID" value="CAG8850993.1"/>
    <property type="molecule type" value="Genomic_DNA"/>
</dbReference>
<sequence length="43" mass="5158">NINHNKYSSYIKQLIYKYPNANTNERVEEIFQILKESNEPNIS</sequence>
<accession>A0ABN7X9X8</accession>
<feature type="non-terminal residue" evidence="1">
    <location>
        <position position="43"/>
    </location>
</feature>
<feature type="non-terminal residue" evidence="1">
    <location>
        <position position="1"/>
    </location>
</feature>
<reference evidence="1 2" key="1">
    <citation type="submission" date="2021-06" db="EMBL/GenBank/DDBJ databases">
        <authorList>
            <person name="Kallberg Y."/>
            <person name="Tangrot J."/>
            <person name="Rosling A."/>
        </authorList>
    </citation>
    <scope>NUCLEOTIDE SEQUENCE [LARGE SCALE GENOMIC DNA]</scope>
    <source>
        <strain evidence="1 2">120-4 pot B 10/14</strain>
    </source>
</reference>
<name>A0ABN7X9X8_GIGMA</name>
<organism evidence="1 2">
    <name type="scientific">Gigaspora margarita</name>
    <dbReference type="NCBI Taxonomy" id="4874"/>
    <lineage>
        <taxon>Eukaryota</taxon>
        <taxon>Fungi</taxon>
        <taxon>Fungi incertae sedis</taxon>
        <taxon>Mucoromycota</taxon>
        <taxon>Glomeromycotina</taxon>
        <taxon>Glomeromycetes</taxon>
        <taxon>Diversisporales</taxon>
        <taxon>Gigasporaceae</taxon>
        <taxon>Gigaspora</taxon>
    </lineage>
</organism>
<proteinExistence type="predicted"/>